<reference evidence="1 2" key="2">
    <citation type="submission" date="2019-08" db="EMBL/GenBank/DDBJ databases">
        <title>Amycolatopsis acidicola sp. nov., isolated from peat swamp forest soil.</title>
        <authorList>
            <person name="Srisuk N."/>
        </authorList>
    </citation>
    <scope>NUCLEOTIDE SEQUENCE [LARGE SCALE GENOMIC DNA]</scope>
    <source>
        <strain evidence="1 2">TBRC 6029</strain>
    </source>
</reference>
<dbReference type="OrthoDB" id="6457449at2"/>
<evidence type="ECO:0000313" key="1">
    <source>
        <dbReference type="EMBL" id="TVT40861.1"/>
    </source>
</evidence>
<accession>A0A558BWJ4</accession>
<comment type="caution">
    <text evidence="1">The sequence shown here is derived from an EMBL/GenBank/DDBJ whole genome shotgun (WGS) entry which is preliminary data.</text>
</comment>
<protein>
    <submittedName>
        <fullName evidence="1">Uncharacterized protein</fullName>
    </submittedName>
</protein>
<dbReference type="EMBL" id="VJWX01000265">
    <property type="protein sequence ID" value="TVT40861.1"/>
    <property type="molecule type" value="Genomic_DNA"/>
</dbReference>
<organism evidence="1 2">
    <name type="scientific">Amycolatopsis rhizosphaerae</name>
    <dbReference type="NCBI Taxonomy" id="2053003"/>
    <lineage>
        <taxon>Bacteria</taxon>
        <taxon>Bacillati</taxon>
        <taxon>Actinomycetota</taxon>
        <taxon>Actinomycetes</taxon>
        <taxon>Pseudonocardiales</taxon>
        <taxon>Pseudonocardiaceae</taxon>
        <taxon>Amycolatopsis</taxon>
    </lineage>
</organism>
<sequence length="94" mass="10798">MDARSTRSSFPRSRAKEWVGYDILDIPHWSPAKNDAWINTLIKNKQNVYVASPIIWANVWDSVEKRQTVTAREISMLTNAGYSWDGDYLRPPGS</sequence>
<evidence type="ECO:0000313" key="2">
    <source>
        <dbReference type="Proteomes" id="UP000320011"/>
    </source>
</evidence>
<name>A0A558BWJ4_9PSEU</name>
<reference evidence="1 2" key="1">
    <citation type="submission" date="2019-07" db="EMBL/GenBank/DDBJ databases">
        <authorList>
            <person name="Duangmal K."/>
            <person name="Teo W.F.A."/>
        </authorList>
    </citation>
    <scope>NUCLEOTIDE SEQUENCE [LARGE SCALE GENOMIC DNA]</scope>
    <source>
        <strain evidence="1 2">TBRC 6029</strain>
    </source>
</reference>
<proteinExistence type="predicted"/>
<keyword evidence="2" id="KW-1185">Reference proteome</keyword>
<dbReference type="Proteomes" id="UP000320011">
    <property type="component" value="Unassembled WGS sequence"/>
</dbReference>
<gene>
    <name evidence="1" type="ORF">FNH05_23305</name>
</gene>
<dbReference type="AlphaFoldDB" id="A0A558BWJ4"/>